<gene>
    <name evidence="1" type="ORF">LITE_LOCUS21913</name>
</gene>
<evidence type="ECO:0000313" key="2">
    <source>
        <dbReference type="Proteomes" id="UP001154282"/>
    </source>
</evidence>
<name>A0AAV0L6I0_9ROSI</name>
<dbReference type="EMBL" id="CAMGYJ010000006">
    <property type="protein sequence ID" value="CAI0428939.1"/>
    <property type="molecule type" value="Genomic_DNA"/>
</dbReference>
<dbReference type="Proteomes" id="UP001154282">
    <property type="component" value="Unassembled WGS sequence"/>
</dbReference>
<feature type="non-terminal residue" evidence="1">
    <location>
        <position position="1"/>
    </location>
</feature>
<proteinExistence type="predicted"/>
<keyword evidence="2" id="KW-1185">Reference proteome</keyword>
<comment type="caution">
    <text evidence="1">The sequence shown here is derived from an EMBL/GenBank/DDBJ whole genome shotgun (WGS) entry which is preliminary data.</text>
</comment>
<reference evidence="1" key="1">
    <citation type="submission" date="2022-08" db="EMBL/GenBank/DDBJ databases">
        <authorList>
            <person name="Gutierrez-Valencia J."/>
        </authorList>
    </citation>
    <scope>NUCLEOTIDE SEQUENCE</scope>
</reference>
<accession>A0AAV0L6I0</accession>
<evidence type="ECO:0000313" key="1">
    <source>
        <dbReference type="EMBL" id="CAI0428939.1"/>
    </source>
</evidence>
<protein>
    <submittedName>
        <fullName evidence="1">Uncharacterized protein</fullName>
    </submittedName>
</protein>
<dbReference type="AlphaFoldDB" id="A0AAV0L6I0"/>
<sequence>DLYRQVEPTLDPPVLEKFSLTIPSIPEQRHESDSGVWVCSWMMGASWDSSYNIWPCGDIRRMQIALYLVQQPTNYIRHVVIEESNRNASRFVAQTRRYKEESQKSVIQN</sequence>
<organism evidence="1 2">
    <name type="scientific">Linum tenue</name>
    <dbReference type="NCBI Taxonomy" id="586396"/>
    <lineage>
        <taxon>Eukaryota</taxon>
        <taxon>Viridiplantae</taxon>
        <taxon>Streptophyta</taxon>
        <taxon>Embryophyta</taxon>
        <taxon>Tracheophyta</taxon>
        <taxon>Spermatophyta</taxon>
        <taxon>Magnoliopsida</taxon>
        <taxon>eudicotyledons</taxon>
        <taxon>Gunneridae</taxon>
        <taxon>Pentapetalae</taxon>
        <taxon>rosids</taxon>
        <taxon>fabids</taxon>
        <taxon>Malpighiales</taxon>
        <taxon>Linaceae</taxon>
        <taxon>Linum</taxon>
    </lineage>
</organism>